<proteinExistence type="predicted"/>
<protein>
    <submittedName>
        <fullName evidence="1">Uncharacterized protein</fullName>
    </submittedName>
</protein>
<comment type="caution">
    <text evidence="1">The sequence shown here is derived from an EMBL/GenBank/DDBJ whole genome shotgun (WGS) entry which is preliminary data.</text>
</comment>
<keyword evidence="2" id="KW-1185">Reference proteome</keyword>
<name>A0A2T0XBR6_9BACT</name>
<organism evidence="1 2">
    <name type="scientific">Marinilabilia salmonicolor</name>
    <dbReference type="NCBI Taxonomy" id="989"/>
    <lineage>
        <taxon>Bacteria</taxon>
        <taxon>Pseudomonadati</taxon>
        <taxon>Bacteroidota</taxon>
        <taxon>Bacteroidia</taxon>
        <taxon>Marinilabiliales</taxon>
        <taxon>Marinilabiliaceae</taxon>
        <taxon>Marinilabilia</taxon>
    </lineage>
</organism>
<evidence type="ECO:0000313" key="1">
    <source>
        <dbReference type="EMBL" id="RCW37553.1"/>
    </source>
</evidence>
<dbReference type="AlphaFoldDB" id="A0A2T0XBR6"/>
<reference evidence="1 2" key="1">
    <citation type="submission" date="2018-07" db="EMBL/GenBank/DDBJ databases">
        <title>Freshwater and sediment microbial communities from various areas in North America, analyzing microbe dynamics in response to fracking.</title>
        <authorList>
            <person name="Lamendella R."/>
        </authorList>
    </citation>
    <scope>NUCLEOTIDE SEQUENCE [LARGE SCALE GENOMIC DNA]</scope>
    <source>
        <strain evidence="1 2">160A</strain>
    </source>
</reference>
<accession>A0A2T0XBR6</accession>
<evidence type="ECO:0000313" key="2">
    <source>
        <dbReference type="Proteomes" id="UP000252733"/>
    </source>
</evidence>
<dbReference type="EMBL" id="QPIZ01000005">
    <property type="protein sequence ID" value="RCW37553.1"/>
    <property type="molecule type" value="Genomic_DNA"/>
</dbReference>
<sequence length="63" mass="7945">MRQTYIFHRKNVSLLSFIRYHNNDYGILLMKRAWQRLPQEKLHKFLYESSIRPYKINIFLRMK</sequence>
<gene>
    <name evidence="1" type="ORF">DFO77_10561</name>
</gene>
<dbReference type="Proteomes" id="UP000252733">
    <property type="component" value="Unassembled WGS sequence"/>
</dbReference>